<evidence type="ECO:0000256" key="5">
    <source>
        <dbReference type="ARBA" id="ARBA00022741"/>
    </source>
</evidence>
<keyword evidence="3" id="KW-0597">Phosphoprotein</keyword>
<feature type="domain" description="Histidine kinase/HSP90-like ATPase" evidence="10">
    <location>
        <begin position="546"/>
        <end position="629"/>
    </location>
</feature>
<dbReference type="InterPro" id="IPR003594">
    <property type="entry name" value="HATPase_dom"/>
</dbReference>
<feature type="transmembrane region" description="Helical" evidence="9">
    <location>
        <begin position="149"/>
        <end position="168"/>
    </location>
</feature>
<gene>
    <name evidence="12" type="ORF">Ate02nite_59390</name>
</gene>
<keyword evidence="9" id="KW-0472">Membrane</keyword>
<dbReference type="CDD" id="cd16917">
    <property type="entry name" value="HATPase_UhpB-NarQ-NarX-like"/>
    <property type="match status" value="1"/>
</dbReference>
<sequence length="636" mass="67144">MTSRALRVAYGSMGLICGLLAFGRLLIEIFLLASGHDHPGAGMVTKVGCGLLTLGLGIAILISGHRDRSMRLFALALLAGAGSDLGPVITGDFVLPAVSLGAFACALVSYPPAGGPRSPGRDEIVVTVGAIGALGAAIAVALPPTLSQVALFGAVLPALAFVFLRHRGRDDLTAIERARIRLLFGILASAAVIMAVLVLVFVPFPAVRDAAPLVWFSHLVPVTVAIAASRQVSLQAVQRRLGSVLVVALVTVLIGGLFVVLHTVVSAPVAALPAAVLLRPVHARVERRLNRLLYGRRPTPYSVLACIGAMTATDLARVAEVVGRDLGAYVCRLSVVRPGLPERTYAWTRPGAGDDDALVTLPITRGGERLGSITVDRSATMGPDTYHSRLLADVADSLSTVLEAYLLRFELERQLRAVRAHTADIARSRQRLVAEMDAERRRIERDLHDGAQHHLVSLQLAIGLAEHRVGTDAEAAEVHLDQLTAQIDEAESILLRTATGVTSPRLVRLGLVAALEAELGLSITTAGMPAGRRFPAAIETAVWFCCLEAVNNARRYAPGAPIRVILTCRADRLEFGVHDDGPGWDMAANTDVRGRGLQNVTARVGALGGMVGVRSSPAAGTRVDGWVPLGSLSRPN</sequence>
<feature type="transmembrane region" description="Helical" evidence="9">
    <location>
        <begin position="241"/>
        <end position="261"/>
    </location>
</feature>
<name>A0A919TVD3_9ACTN</name>
<evidence type="ECO:0000313" key="12">
    <source>
        <dbReference type="EMBL" id="GIF23209.1"/>
    </source>
</evidence>
<dbReference type="RefSeq" id="WP_203811111.1">
    <property type="nucleotide sequence ID" value="NZ_BOMY01000038.1"/>
</dbReference>
<dbReference type="Proteomes" id="UP000623608">
    <property type="component" value="Unassembled WGS sequence"/>
</dbReference>
<evidence type="ECO:0000259" key="11">
    <source>
        <dbReference type="Pfam" id="PF07730"/>
    </source>
</evidence>
<protein>
    <recommendedName>
        <fullName evidence="2">histidine kinase</fullName>
        <ecNumber evidence="2">2.7.13.3</ecNumber>
    </recommendedName>
</protein>
<proteinExistence type="predicted"/>
<evidence type="ECO:0000256" key="2">
    <source>
        <dbReference type="ARBA" id="ARBA00012438"/>
    </source>
</evidence>
<accession>A0A919TVD3</accession>
<feature type="domain" description="Signal transduction histidine kinase subgroup 3 dimerisation and phosphoacceptor" evidence="11">
    <location>
        <begin position="439"/>
        <end position="490"/>
    </location>
</feature>
<evidence type="ECO:0000256" key="7">
    <source>
        <dbReference type="ARBA" id="ARBA00022840"/>
    </source>
</evidence>
<dbReference type="EC" id="2.7.13.3" evidence="2"/>
<dbReference type="GO" id="GO:0016020">
    <property type="term" value="C:membrane"/>
    <property type="evidence" value="ECO:0007669"/>
    <property type="project" value="InterPro"/>
</dbReference>
<feature type="transmembrane region" description="Helical" evidence="9">
    <location>
        <begin position="180"/>
        <end position="204"/>
    </location>
</feature>
<comment type="caution">
    <text evidence="12">The sequence shown here is derived from an EMBL/GenBank/DDBJ whole genome shotgun (WGS) entry which is preliminary data.</text>
</comment>
<dbReference type="SUPFAM" id="SSF55874">
    <property type="entry name" value="ATPase domain of HSP90 chaperone/DNA topoisomerase II/histidine kinase"/>
    <property type="match status" value="1"/>
</dbReference>
<dbReference type="InterPro" id="IPR050482">
    <property type="entry name" value="Sensor_HK_TwoCompSys"/>
</dbReference>
<dbReference type="InterPro" id="IPR011712">
    <property type="entry name" value="Sig_transdc_His_kin_sub3_dim/P"/>
</dbReference>
<dbReference type="Gene3D" id="1.20.5.1930">
    <property type="match status" value="1"/>
</dbReference>
<dbReference type="InterPro" id="IPR036890">
    <property type="entry name" value="HATPase_C_sf"/>
</dbReference>
<dbReference type="PANTHER" id="PTHR24421">
    <property type="entry name" value="NITRATE/NITRITE SENSOR PROTEIN NARX-RELATED"/>
    <property type="match status" value="1"/>
</dbReference>
<evidence type="ECO:0000256" key="6">
    <source>
        <dbReference type="ARBA" id="ARBA00022777"/>
    </source>
</evidence>
<dbReference type="Pfam" id="PF02518">
    <property type="entry name" value="HATPase_c"/>
    <property type="match status" value="1"/>
</dbReference>
<dbReference type="GO" id="GO:0046983">
    <property type="term" value="F:protein dimerization activity"/>
    <property type="evidence" value="ECO:0007669"/>
    <property type="project" value="InterPro"/>
</dbReference>
<feature type="transmembrane region" description="Helical" evidence="9">
    <location>
        <begin position="210"/>
        <end position="229"/>
    </location>
</feature>
<dbReference type="AlphaFoldDB" id="A0A919TVD3"/>
<dbReference type="PANTHER" id="PTHR24421:SF10">
    <property type="entry name" value="NITRATE_NITRITE SENSOR PROTEIN NARQ"/>
    <property type="match status" value="1"/>
</dbReference>
<evidence type="ECO:0000256" key="3">
    <source>
        <dbReference type="ARBA" id="ARBA00022553"/>
    </source>
</evidence>
<dbReference type="EMBL" id="BOMY01000038">
    <property type="protein sequence ID" value="GIF23209.1"/>
    <property type="molecule type" value="Genomic_DNA"/>
</dbReference>
<feature type="transmembrane region" description="Helical" evidence="9">
    <location>
        <begin position="12"/>
        <end position="34"/>
    </location>
</feature>
<keyword evidence="9" id="KW-0812">Transmembrane</keyword>
<keyword evidence="8" id="KW-0902">Two-component regulatory system</keyword>
<dbReference type="Pfam" id="PF07730">
    <property type="entry name" value="HisKA_3"/>
    <property type="match status" value="1"/>
</dbReference>
<dbReference type="GO" id="GO:0000155">
    <property type="term" value="F:phosphorelay sensor kinase activity"/>
    <property type="evidence" value="ECO:0007669"/>
    <property type="project" value="InterPro"/>
</dbReference>
<keyword evidence="9" id="KW-1133">Transmembrane helix</keyword>
<evidence type="ECO:0000256" key="1">
    <source>
        <dbReference type="ARBA" id="ARBA00000085"/>
    </source>
</evidence>
<organism evidence="12 13">
    <name type="scientific">Paractinoplanes tereljensis</name>
    <dbReference type="NCBI Taxonomy" id="571912"/>
    <lineage>
        <taxon>Bacteria</taxon>
        <taxon>Bacillati</taxon>
        <taxon>Actinomycetota</taxon>
        <taxon>Actinomycetes</taxon>
        <taxon>Micromonosporales</taxon>
        <taxon>Micromonosporaceae</taxon>
        <taxon>Paractinoplanes</taxon>
    </lineage>
</organism>
<keyword evidence="6" id="KW-0418">Kinase</keyword>
<evidence type="ECO:0000256" key="4">
    <source>
        <dbReference type="ARBA" id="ARBA00022679"/>
    </source>
</evidence>
<dbReference type="GO" id="GO:0005524">
    <property type="term" value="F:ATP binding"/>
    <property type="evidence" value="ECO:0007669"/>
    <property type="project" value="UniProtKB-KW"/>
</dbReference>
<keyword evidence="5" id="KW-0547">Nucleotide-binding</keyword>
<feature type="transmembrane region" description="Helical" evidence="9">
    <location>
        <begin position="124"/>
        <end position="143"/>
    </location>
</feature>
<keyword evidence="13" id="KW-1185">Reference proteome</keyword>
<dbReference type="Gene3D" id="3.30.565.10">
    <property type="entry name" value="Histidine kinase-like ATPase, C-terminal domain"/>
    <property type="match status" value="1"/>
</dbReference>
<keyword evidence="7" id="KW-0067">ATP-binding</keyword>
<evidence type="ECO:0000313" key="13">
    <source>
        <dbReference type="Proteomes" id="UP000623608"/>
    </source>
</evidence>
<feature type="transmembrane region" description="Helical" evidence="9">
    <location>
        <begin position="40"/>
        <end position="62"/>
    </location>
</feature>
<evidence type="ECO:0000256" key="8">
    <source>
        <dbReference type="ARBA" id="ARBA00023012"/>
    </source>
</evidence>
<reference evidence="12" key="1">
    <citation type="submission" date="2021-01" db="EMBL/GenBank/DDBJ databases">
        <title>Whole genome shotgun sequence of Actinoplanes tereljensis NBRC 105297.</title>
        <authorList>
            <person name="Komaki H."/>
            <person name="Tamura T."/>
        </authorList>
    </citation>
    <scope>NUCLEOTIDE SEQUENCE</scope>
    <source>
        <strain evidence="12">NBRC 105297</strain>
    </source>
</reference>
<comment type="catalytic activity">
    <reaction evidence="1">
        <text>ATP + protein L-histidine = ADP + protein N-phospho-L-histidine.</text>
        <dbReference type="EC" id="2.7.13.3"/>
    </reaction>
</comment>
<keyword evidence="4" id="KW-0808">Transferase</keyword>
<evidence type="ECO:0000256" key="9">
    <source>
        <dbReference type="SAM" id="Phobius"/>
    </source>
</evidence>
<evidence type="ECO:0000259" key="10">
    <source>
        <dbReference type="Pfam" id="PF02518"/>
    </source>
</evidence>